<organism evidence="2 3">
    <name type="scientific">Pleurotus eryngii</name>
    <name type="common">Boletus of the steppes</name>
    <dbReference type="NCBI Taxonomy" id="5323"/>
    <lineage>
        <taxon>Eukaryota</taxon>
        <taxon>Fungi</taxon>
        <taxon>Dikarya</taxon>
        <taxon>Basidiomycota</taxon>
        <taxon>Agaricomycotina</taxon>
        <taxon>Agaricomycetes</taxon>
        <taxon>Agaricomycetidae</taxon>
        <taxon>Agaricales</taxon>
        <taxon>Pleurotineae</taxon>
        <taxon>Pleurotaceae</taxon>
        <taxon>Pleurotus</taxon>
    </lineage>
</organism>
<protein>
    <submittedName>
        <fullName evidence="2">Uncharacterized protein</fullName>
    </submittedName>
</protein>
<comment type="caution">
    <text evidence="2">The sequence shown here is derived from an EMBL/GenBank/DDBJ whole genome shotgun (WGS) entry which is preliminary data.</text>
</comment>
<evidence type="ECO:0000313" key="3">
    <source>
        <dbReference type="Proteomes" id="UP000807025"/>
    </source>
</evidence>
<proteinExistence type="predicted"/>
<sequence length="97" mass="10834">MRLSCVCYLAAYAVYTSASLYPTAPVAATTWIAGTSHWTTWIGDKAAPRLSHIGPITINMYSENDTFVQTLARNVSPTKRKHKVHIPKYIYSDDSKL</sequence>
<keyword evidence="1" id="KW-0732">Signal</keyword>
<dbReference type="OrthoDB" id="3250770at2759"/>
<gene>
    <name evidence="2" type="ORF">BDN71DRAFT_1440862</name>
</gene>
<name>A0A9P6DD07_PLEER</name>
<feature type="chain" id="PRO_5040491206" evidence="1">
    <location>
        <begin position="19"/>
        <end position="97"/>
    </location>
</feature>
<evidence type="ECO:0000313" key="2">
    <source>
        <dbReference type="EMBL" id="KAF9500257.1"/>
    </source>
</evidence>
<feature type="signal peptide" evidence="1">
    <location>
        <begin position="1"/>
        <end position="18"/>
    </location>
</feature>
<keyword evidence="3" id="KW-1185">Reference proteome</keyword>
<dbReference type="EMBL" id="MU154528">
    <property type="protein sequence ID" value="KAF9500257.1"/>
    <property type="molecule type" value="Genomic_DNA"/>
</dbReference>
<reference evidence="2" key="1">
    <citation type="submission" date="2020-11" db="EMBL/GenBank/DDBJ databases">
        <authorList>
            <consortium name="DOE Joint Genome Institute"/>
            <person name="Ahrendt S."/>
            <person name="Riley R."/>
            <person name="Andreopoulos W."/>
            <person name="Labutti K."/>
            <person name="Pangilinan J."/>
            <person name="Ruiz-Duenas F.J."/>
            <person name="Barrasa J.M."/>
            <person name="Sanchez-Garcia M."/>
            <person name="Camarero S."/>
            <person name="Miyauchi S."/>
            <person name="Serrano A."/>
            <person name="Linde D."/>
            <person name="Babiker R."/>
            <person name="Drula E."/>
            <person name="Ayuso-Fernandez I."/>
            <person name="Pacheco R."/>
            <person name="Padilla G."/>
            <person name="Ferreira P."/>
            <person name="Barriuso J."/>
            <person name="Kellner H."/>
            <person name="Castanera R."/>
            <person name="Alfaro M."/>
            <person name="Ramirez L."/>
            <person name="Pisabarro A.G."/>
            <person name="Kuo A."/>
            <person name="Tritt A."/>
            <person name="Lipzen A."/>
            <person name="He G."/>
            <person name="Yan M."/>
            <person name="Ng V."/>
            <person name="Cullen D."/>
            <person name="Martin F."/>
            <person name="Rosso M.-N."/>
            <person name="Henrissat B."/>
            <person name="Hibbett D."/>
            <person name="Martinez A.T."/>
            <person name="Grigoriev I.V."/>
        </authorList>
    </citation>
    <scope>NUCLEOTIDE SEQUENCE</scope>
    <source>
        <strain evidence="2">ATCC 90797</strain>
    </source>
</reference>
<evidence type="ECO:0000256" key="1">
    <source>
        <dbReference type="SAM" id="SignalP"/>
    </source>
</evidence>
<accession>A0A9P6DD07</accession>
<dbReference type="Proteomes" id="UP000807025">
    <property type="component" value="Unassembled WGS sequence"/>
</dbReference>
<dbReference type="AlphaFoldDB" id="A0A9P6DD07"/>